<evidence type="ECO:0000256" key="3">
    <source>
        <dbReference type="SAM" id="MobiDB-lite"/>
    </source>
</evidence>
<feature type="compositionally biased region" description="Basic residues" evidence="3">
    <location>
        <begin position="137"/>
        <end position="152"/>
    </location>
</feature>
<dbReference type="GO" id="GO:0006412">
    <property type="term" value="P:translation"/>
    <property type="evidence" value="ECO:0007669"/>
    <property type="project" value="InterPro"/>
</dbReference>
<dbReference type="GO" id="GO:0003735">
    <property type="term" value="F:structural constituent of ribosome"/>
    <property type="evidence" value="ECO:0007669"/>
    <property type="project" value="InterPro"/>
</dbReference>
<dbReference type="InterPro" id="IPR006846">
    <property type="entry name" value="Ribosomal_eS30"/>
</dbReference>
<sequence length="174" mass="19184">MAMAVVRAAAVDGDSDGCLWHRFASSPSSSSFVADCCVAHATLVERGTTLADRLEVARSLLGENGYTITRCRCGPMWQILRRNLVAETLHPSRVRLAGRPREDTTDQQQLVFPGKVHGSLARAGKVRGQTPKVAKQDKKKKPRGRAHKRMQYNRRFVTAVVGFGKKRGPNSSEK</sequence>
<keyword evidence="1" id="KW-0689">Ribosomal protein</keyword>
<name>B9FRR9_ORYSJ</name>
<dbReference type="GO" id="GO:0005840">
    <property type="term" value="C:ribosome"/>
    <property type="evidence" value="ECO:0007669"/>
    <property type="project" value="UniProtKB-KW"/>
</dbReference>
<dbReference type="PANTHER" id="PTHR12650:SF36">
    <property type="entry name" value="40S RIBOSOMAL PROTEIN S30"/>
    <property type="match status" value="1"/>
</dbReference>
<dbReference type="GO" id="GO:1990904">
    <property type="term" value="C:ribonucleoprotein complex"/>
    <property type="evidence" value="ECO:0007669"/>
    <property type="project" value="UniProtKB-KW"/>
</dbReference>
<dbReference type="AlphaFoldDB" id="B9FRR9"/>
<dbReference type="Pfam" id="PF04758">
    <property type="entry name" value="Ribosomal_S30"/>
    <property type="match status" value="1"/>
</dbReference>
<evidence type="ECO:0000256" key="1">
    <source>
        <dbReference type="ARBA" id="ARBA00022980"/>
    </source>
</evidence>
<organism evidence="4">
    <name type="scientific">Oryza sativa subsp. japonica</name>
    <name type="common">Rice</name>
    <dbReference type="NCBI Taxonomy" id="39947"/>
    <lineage>
        <taxon>Eukaryota</taxon>
        <taxon>Viridiplantae</taxon>
        <taxon>Streptophyta</taxon>
        <taxon>Embryophyta</taxon>
        <taxon>Tracheophyta</taxon>
        <taxon>Spermatophyta</taxon>
        <taxon>Magnoliopsida</taxon>
        <taxon>Liliopsida</taxon>
        <taxon>Poales</taxon>
        <taxon>Poaceae</taxon>
        <taxon>BOP clade</taxon>
        <taxon>Oryzoideae</taxon>
        <taxon>Oryzeae</taxon>
        <taxon>Oryzinae</taxon>
        <taxon>Oryza</taxon>
        <taxon>Oryza sativa</taxon>
    </lineage>
</organism>
<reference evidence="4" key="2">
    <citation type="submission" date="2008-12" db="EMBL/GenBank/DDBJ databases">
        <title>Improved gene annotation of the rice (Oryza sativa) genomes.</title>
        <authorList>
            <person name="Wang J."/>
            <person name="Li R."/>
            <person name="Fan W."/>
            <person name="Huang Q."/>
            <person name="Zhang J."/>
            <person name="Zhou Y."/>
            <person name="Hu Y."/>
            <person name="Zi S."/>
            <person name="Li J."/>
            <person name="Ni P."/>
            <person name="Zheng H."/>
            <person name="Zhang Y."/>
            <person name="Zhao M."/>
            <person name="Hao Q."/>
            <person name="McDermott J."/>
            <person name="Samudrala R."/>
            <person name="Kristiansen K."/>
            <person name="Wong G.K.-S."/>
        </authorList>
    </citation>
    <scope>NUCLEOTIDE SEQUENCE</scope>
</reference>
<feature type="region of interest" description="Disordered" evidence="3">
    <location>
        <begin position="120"/>
        <end position="152"/>
    </location>
</feature>
<keyword evidence="2" id="KW-0687">Ribonucleoprotein</keyword>
<gene>
    <name evidence="4" type="ORF">OsJ_20291</name>
</gene>
<proteinExistence type="predicted"/>
<protein>
    <submittedName>
        <fullName evidence="4">Uncharacterized protein</fullName>
    </submittedName>
</protein>
<evidence type="ECO:0000313" key="4">
    <source>
        <dbReference type="EMBL" id="EEE65180.1"/>
    </source>
</evidence>
<dbReference type="Proteomes" id="UP000007752">
    <property type="component" value="Chromosome 6"/>
</dbReference>
<evidence type="ECO:0000256" key="2">
    <source>
        <dbReference type="ARBA" id="ARBA00023274"/>
    </source>
</evidence>
<dbReference type="EMBL" id="CM000143">
    <property type="protein sequence ID" value="EEE65180.1"/>
    <property type="molecule type" value="Genomic_DNA"/>
</dbReference>
<reference evidence="4" key="1">
    <citation type="journal article" date="2005" name="PLoS Biol.">
        <title>The genomes of Oryza sativa: a history of duplications.</title>
        <authorList>
            <person name="Yu J."/>
            <person name="Wang J."/>
            <person name="Lin W."/>
            <person name="Li S."/>
            <person name="Li H."/>
            <person name="Zhou J."/>
            <person name="Ni P."/>
            <person name="Dong W."/>
            <person name="Hu S."/>
            <person name="Zeng C."/>
            <person name="Zhang J."/>
            <person name="Zhang Y."/>
            <person name="Li R."/>
            <person name="Xu Z."/>
            <person name="Li S."/>
            <person name="Li X."/>
            <person name="Zheng H."/>
            <person name="Cong L."/>
            <person name="Lin L."/>
            <person name="Yin J."/>
            <person name="Geng J."/>
            <person name="Li G."/>
            <person name="Shi J."/>
            <person name="Liu J."/>
            <person name="Lv H."/>
            <person name="Li J."/>
            <person name="Wang J."/>
            <person name="Deng Y."/>
            <person name="Ran L."/>
            <person name="Shi X."/>
            <person name="Wang X."/>
            <person name="Wu Q."/>
            <person name="Li C."/>
            <person name="Ren X."/>
            <person name="Wang J."/>
            <person name="Wang X."/>
            <person name="Li D."/>
            <person name="Liu D."/>
            <person name="Zhang X."/>
            <person name="Ji Z."/>
            <person name="Zhao W."/>
            <person name="Sun Y."/>
            <person name="Zhang Z."/>
            <person name="Bao J."/>
            <person name="Han Y."/>
            <person name="Dong L."/>
            <person name="Ji J."/>
            <person name="Chen P."/>
            <person name="Wu S."/>
            <person name="Liu J."/>
            <person name="Xiao Y."/>
            <person name="Bu D."/>
            <person name="Tan J."/>
            <person name="Yang L."/>
            <person name="Ye C."/>
            <person name="Zhang J."/>
            <person name="Xu J."/>
            <person name="Zhou Y."/>
            <person name="Yu Y."/>
            <person name="Zhang B."/>
            <person name="Zhuang S."/>
            <person name="Wei H."/>
            <person name="Liu B."/>
            <person name="Lei M."/>
            <person name="Yu H."/>
            <person name="Li Y."/>
            <person name="Xu H."/>
            <person name="Wei S."/>
            <person name="He X."/>
            <person name="Fang L."/>
            <person name="Zhang Z."/>
            <person name="Zhang Y."/>
            <person name="Huang X."/>
            <person name="Su Z."/>
            <person name="Tong W."/>
            <person name="Li J."/>
            <person name="Tong Z."/>
            <person name="Li S."/>
            <person name="Ye J."/>
            <person name="Wang L."/>
            <person name="Fang L."/>
            <person name="Lei T."/>
            <person name="Chen C."/>
            <person name="Chen H."/>
            <person name="Xu Z."/>
            <person name="Li H."/>
            <person name="Huang H."/>
            <person name="Zhang F."/>
            <person name="Xu H."/>
            <person name="Li N."/>
            <person name="Zhao C."/>
            <person name="Li S."/>
            <person name="Dong L."/>
            <person name="Huang Y."/>
            <person name="Li L."/>
            <person name="Xi Y."/>
            <person name="Qi Q."/>
            <person name="Li W."/>
            <person name="Zhang B."/>
            <person name="Hu W."/>
            <person name="Zhang Y."/>
            <person name="Tian X."/>
            <person name="Jiao Y."/>
            <person name="Liang X."/>
            <person name="Jin J."/>
            <person name="Gao L."/>
            <person name="Zheng W."/>
            <person name="Hao B."/>
            <person name="Liu S."/>
            <person name="Wang W."/>
            <person name="Yuan L."/>
            <person name="Cao M."/>
            <person name="McDermott J."/>
            <person name="Samudrala R."/>
            <person name="Wang J."/>
            <person name="Wong G.K."/>
            <person name="Yang H."/>
        </authorList>
    </citation>
    <scope>NUCLEOTIDE SEQUENCE [LARGE SCALE GENOMIC DNA]</scope>
</reference>
<accession>B9FRR9</accession>
<dbReference type="PANTHER" id="PTHR12650">
    <property type="entry name" value="40S RIBOSOMAL PROTEIN S30/UBIQUITIN-LIKE PROTEIN FUBI"/>
    <property type="match status" value="1"/>
</dbReference>